<feature type="region of interest" description="Disordered" evidence="15">
    <location>
        <begin position="305"/>
        <end position="327"/>
    </location>
</feature>
<dbReference type="GO" id="GO:0030430">
    <property type="term" value="C:host cell cytoplasm"/>
    <property type="evidence" value="ECO:0007669"/>
    <property type="project" value="UniProtKB-SubCell"/>
</dbReference>
<dbReference type="GO" id="GO:0039606">
    <property type="term" value="P:symbiont-mediated suppression of host translation initiation"/>
    <property type="evidence" value="ECO:0007669"/>
    <property type="project" value="UniProtKB-KW"/>
</dbReference>
<comment type="subcellular location">
    <subcellularLocation>
        <location evidence="14">Host cytoplasm</location>
    </subcellularLocation>
</comment>
<evidence type="ECO:0000256" key="15">
    <source>
        <dbReference type="SAM" id="MobiDB-lite"/>
    </source>
</evidence>
<comment type="PTM">
    <text evidence="14">Methylated. Asymmetric dimethylation by host PRMT1 of the Arg/Gly-rich region may regulate shutoff protein binding to hexon and promote the capsid assembly in the nucleus.</text>
</comment>
<comment type="function">
    <text evidence="14">Protein that inhibits host translation while promoting late viral translation by ribosome shunting. Blocks host cap-dependent translation by binding to eIF4G, displacing MKNK1 from cap initiation complexes and preventing EIF4E phosphorylation. Binds to the tripartite leader sequence of viral late mRNAs and recruits host eIF4G, PABPC1/poly-A binding protein and 40S ribosomes subunits on viral mRNAs, allowing ribosome shunting and efficient translation of late viral mRNAs even though conventional translation via ribosome scanning from the cap has been shut off in the host cell. During assembly, acts as a chaperone protein that helps hexon proteins assembly into trimers.</text>
</comment>
<feature type="compositionally biased region" description="Basic and acidic residues" evidence="15">
    <location>
        <begin position="725"/>
        <end position="736"/>
    </location>
</feature>
<comment type="PTM">
    <text evidence="14">Might be cleaved by the viral protease.</text>
</comment>
<dbReference type="GO" id="GO:0039657">
    <property type="term" value="P:symbiont-mediated suppression of host gene expression"/>
    <property type="evidence" value="ECO:0007669"/>
    <property type="project" value="UniProtKB-UniRule"/>
</dbReference>
<keyword evidence="12 14" id="KW-1262">Eukaryotic host gene expression shutoff by virus</keyword>
<comment type="induction">
    <text evidence="14">Expressed in the late phase of the viral replicative cycle.</text>
</comment>
<comment type="PTM">
    <text evidence="14">Phosphorylated. Tyrosine phosphorylation enhances preferential binding to tripartite leader mRNAs and allows ribosome shunting.</text>
</comment>
<dbReference type="GO" id="GO:0019060">
    <property type="term" value="P:intracellular transport of viral protein in host cell"/>
    <property type="evidence" value="ECO:0007669"/>
    <property type="project" value="UniProtKB-UniRule"/>
</dbReference>
<evidence type="ECO:0000256" key="6">
    <source>
        <dbReference type="ARBA" id="ARBA00022809"/>
    </source>
</evidence>
<evidence type="ECO:0000313" key="17">
    <source>
        <dbReference type="Proteomes" id="UP000154639"/>
    </source>
</evidence>
<evidence type="ECO:0000256" key="9">
    <source>
        <dbReference type="ARBA" id="ARBA00022995"/>
    </source>
</evidence>
<keyword evidence="5 14" id="KW-1155">Translational shunt</keyword>
<keyword evidence="1 14" id="KW-0813">Transport</keyword>
<keyword evidence="9 14" id="KW-1190">Host gene expression shutoff by virus</keyword>
<evidence type="ECO:0000256" key="3">
    <source>
        <dbReference type="ARBA" id="ARBA00022553"/>
    </source>
</evidence>
<evidence type="ECO:0000256" key="10">
    <source>
        <dbReference type="ARBA" id="ARBA00023186"/>
    </source>
</evidence>
<evidence type="ECO:0000256" key="5">
    <source>
        <dbReference type="ARBA" id="ARBA00022586"/>
    </source>
</evidence>
<keyword evidence="6 14" id="KW-1193">Eukaryotic host translation shutoff by virus</keyword>
<dbReference type="GO" id="GO:0043657">
    <property type="term" value="C:host cell"/>
    <property type="evidence" value="ECO:0007669"/>
    <property type="project" value="GOC"/>
</dbReference>
<keyword evidence="11 14" id="KW-1035">Host cytoplasm</keyword>
<gene>
    <name evidence="14" type="primary">L4</name>
</gene>
<sequence>MAAVRVSPCEPSSWEGAEAPPARARGSSPASRGLWSCLLGSDGWPLYPRQKDMELMREETLTAPSPVSDEDVIVEQDPGYVTPPEDLEGPDRRDASERQENEKEEACYLLEGDVLLKHFARQSTIVKEALQDRSEVPLDVAALSQAYEANLFSPRVPPKRQPNGTCEPNPRLNFYPVFAVPEALATYHIFFKNQRIPLSCRANRTAADRNLRLKNGANIPDITSLEEVPKIFEGLGRDEKRAANALQKEQKESQNVLVELEGDNARLAVLKRCIEVSHFAYPALNLPPKVMKSVMDQLLIKRAEPLDPDHPEAENSEDGKPVVSDEELERWLETRDPQQLQERRKMMMAAVLVTVELECLQRFFSDVETLRKIGESLHYTFRQGYVRQACKISNVELSNLVSYMGILHENRLGQSVLHCTLQGEARRDYVRDCIYLFLTLTWQTAMGVWQQCLEERNLKELDKLLCRQRRALWSGFSERTVASALADIIFPERLMKTLQNGLPDFISQSILQNFRSFVLERSGILPAMSCALPSDFVPLSYRECPPPLWSHCYLFQLANFLAYHSDLMEDVSGEGLLECHCRCNLCTPHRSLACNTELLSETQVIGTFEIQGPQQQEGASGLKLTPALWTSAYLRKFVAEDYHAHKIQFYEDQSQPPKAPLTACVITQSKILAQLQSINQARRDFLLKKGRGVYLDPQTGEELNPSTLSVEAAPPRHAAQGNRQAADRSAESEEARAAPAAGGGRGRDVGQPGRGGVRGRGGDGKLGQPRRGGGRAFRGRGDRRKTTCIQRAFSEPTAEAPAPDAPGRLTQSQP</sequence>
<keyword evidence="13 14" id="KW-1075">Inhibition of eukaryotic host translation factors by virus</keyword>
<keyword evidence="8 14" id="KW-0426">Late protein</keyword>
<feature type="modified residue" description="Phosphotyrosine; by host" evidence="14">
    <location>
        <position position="379"/>
    </location>
</feature>
<keyword evidence="4 14" id="KW-0945">Host-virus interaction</keyword>
<feature type="compositionally biased region" description="Basic and acidic residues" evidence="15">
    <location>
        <begin position="305"/>
        <end position="320"/>
    </location>
</feature>
<evidence type="ECO:0000256" key="4">
    <source>
        <dbReference type="ARBA" id="ARBA00022581"/>
    </source>
</evidence>
<organism evidence="16 17">
    <name type="scientific">simian adenovirus 51</name>
    <dbReference type="NCBI Taxonomy" id="1574627"/>
    <lineage>
        <taxon>Viruses</taxon>
        <taxon>Varidnaviria</taxon>
        <taxon>Bamfordvirae</taxon>
        <taxon>Preplasmiviricota</taxon>
        <taxon>Polisuviricotina</taxon>
        <taxon>Pharingeaviricetes</taxon>
        <taxon>Rowavirales</taxon>
        <taxon>Adenoviridae</taxon>
        <taxon>Mastadenovirus</taxon>
        <taxon>Mastadenovirus russelli</taxon>
        <taxon>Human mastadenovirus G</taxon>
    </lineage>
</organism>
<comment type="subunit">
    <text evidence="14">Monomer. Interacts with hexon protein; this interaction allows chaperoning and trimerization of hexon proteins. Interacts (via N-terminus) with host initiation factor EIF4G (via C-terminus). Interacts (via RRM domain) with viral mRNAs that contain the tripartite leader; this interaction allows ribosome shunting and expression of viral late mRNAs.</text>
</comment>
<feature type="region of interest" description="Disordered" evidence="15">
    <location>
        <begin position="1"/>
        <end position="31"/>
    </location>
</feature>
<evidence type="ECO:0000256" key="7">
    <source>
        <dbReference type="ARBA" id="ARBA00022884"/>
    </source>
</evidence>
<evidence type="ECO:0000256" key="1">
    <source>
        <dbReference type="ARBA" id="ARBA00022448"/>
    </source>
</evidence>
<proteinExistence type="evidence at transcript level"/>
<evidence type="ECO:0000313" key="16">
    <source>
        <dbReference type="EMBL" id="AIY35073.1"/>
    </source>
</evidence>
<feature type="region of interest" description="Disordered" evidence="15">
    <location>
        <begin position="696"/>
        <end position="814"/>
    </location>
</feature>
<dbReference type="Pfam" id="PF02438">
    <property type="entry name" value="Adeno_100"/>
    <property type="match status" value="1"/>
</dbReference>
<evidence type="ECO:0000256" key="8">
    <source>
        <dbReference type="ARBA" id="ARBA00022921"/>
    </source>
</evidence>
<keyword evidence="10 14" id="KW-0143">Chaperone</keyword>
<comment type="similarity">
    <text evidence="14">Belongs to the adenoviridae shutoff protein family.</text>
</comment>
<dbReference type="HAMAP" id="MF_04060">
    <property type="entry name" value="ADV_SHUT"/>
    <property type="match status" value="1"/>
</dbReference>
<feature type="region of interest" description="Binding to host EIF4G" evidence="14">
    <location>
        <begin position="294"/>
        <end position="359"/>
    </location>
</feature>
<evidence type="ECO:0000256" key="14">
    <source>
        <dbReference type="HAMAP-Rule" id="MF_04060"/>
    </source>
</evidence>
<keyword evidence="7 14" id="KW-0694">RNA-binding</keyword>
<dbReference type="EMBL" id="KM591901">
    <property type="protein sequence ID" value="AIY35073.1"/>
    <property type="molecule type" value="Genomic_DNA"/>
</dbReference>
<accession>A0A0A1EU38</accession>
<dbReference type="InterPro" id="IPR003381">
    <property type="entry name" value="L4"/>
</dbReference>
<dbReference type="Proteomes" id="UP000154639">
    <property type="component" value="Segment"/>
</dbReference>
<dbReference type="GO" id="GO:0039704">
    <property type="term" value="P:viral translational shunt"/>
    <property type="evidence" value="ECO:0007669"/>
    <property type="project" value="UniProtKB-UniRule"/>
</dbReference>
<keyword evidence="2 14" id="KW-0488">Methylation</keyword>
<comment type="miscellaneous">
    <text evidence="14">All late proteins expressed from the major late promoter are produced by alternative splicing and alternative polyadenylation of the same gene giving rise to non-overlapping ORFs. A leader sequence is present in the N-terminus of all these mRNAs and is recognized by the viral shutoff protein to provide expression although conventional translation via ribosome scanning from the cap has been shut off in the host cell.</text>
</comment>
<protein>
    <recommendedName>
        <fullName evidence="14">Shutoff protein</fullName>
    </recommendedName>
    <alternativeName>
        <fullName evidence="14">100 kDa protein</fullName>
        <shortName evidence="14">p100K</shortName>
    </alternativeName>
    <alternativeName>
        <fullName evidence="14">100K-chaperone protein</fullName>
    </alternativeName>
    <alternativeName>
        <fullName evidence="14">L4-100K</fullName>
    </alternativeName>
    <alternativeName>
        <fullName evidence="14">Shutoff protein 100K</fullName>
    </alternativeName>
</protein>
<evidence type="ECO:0000256" key="12">
    <source>
        <dbReference type="ARBA" id="ARBA00023247"/>
    </source>
</evidence>
<feature type="compositionally biased region" description="Low complexity" evidence="15">
    <location>
        <begin position="15"/>
        <end position="31"/>
    </location>
</feature>
<feature type="compositionally biased region" description="Basic and acidic residues" evidence="15">
    <location>
        <begin position="89"/>
        <end position="101"/>
    </location>
</feature>
<evidence type="ECO:0000256" key="2">
    <source>
        <dbReference type="ARBA" id="ARBA00022481"/>
    </source>
</evidence>
<dbReference type="GO" id="GO:0003723">
    <property type="term" value="F:RNA binding"/>
    <property type="evidence" value="ECO:0007669"/>
    <property type="project" value="UniProtKB-UniRule"/>
</dbReference>
<feature type="region of interest" description="Disordered" evidence="15">
    <location>
        <begin position="58"/>
        <end position="101"/>
    </location>
</feature>
<name>A0A0A1EU38_9ADEN</name>
<evidence type="ECO:0000256" key="13">
    <source>
        <dbReference type="ARBA" id="ARBA00023325"/>
    </source>
</evidence>
<evidence type="ECO:0000256" key="11">
    <source>
        <dbReference type="ARBA" id="ARBA00023200"/>
    </source>
</evidence>
<reference evidence="16 17" key="1">
    <citation type="journal article" date="2015" name="J. Virol.">
        <title>Construction and evaluation of novel rhesus monkey adenovirus vaccine vectors.</title>
        <authorList>
            <person name="Abbink P."/>
            <person name="Maxfield L.F."/>
            <person name="Ng'ang'a D."/>
            <person name="Borducchi E.N."/>
            <person name="Iampietro M.J."/>
            <person name="Bricault C.A."/>
            <person name="Teigler J.E."/>
            <person name="Blackmore S."/>
            <person name="Parenteau L."/>
            <person name="Wagh K."/>
            <person name="Handley S.A."/>
            <person name="Zhao G."/>
            <person name="Virgin H.W."/>
            <person name="Korber B."/>
            <person name="Barouch D.H."/>
        </authorList>
    </citation>
    <scope>NUCLEOTIDE SEQUENCE [LARGE SCALE GENOMIC DNA]</scope>
    <source>
        <strain evidence="16">Stool</strain>
    </source>
</reference>
<feature type="modified residue" description="Phosphotyrosine; by host" evidence="14">
    <location>
        <position position="694"/>
    </location>
</feature>
<feature type="compositionally biased region" description="Low complexity" evidence="15">
    <location>
        <begin position="795"/>
        <end position="806"/>
    </location>
</feature>
<keyword evidence="3 14" id="KW-0597">Phosphoprotein</keyword>